<dbReference type="Proteomes" id="UP001229421">
    <property type="component" value="Unassembled WGS sequence"/>
</dbReference>
<keyword evidence="2" id="KW-1185">Reference proteome</keyword>
<reference evidence="1" key="1">
    <citation type="journal article" date="2023" name="bioRxiv">
        <title>Improved chromosome-level genome assembly for marigold (Tagetes erecta).</title>
        <authorList>
            <person name="Jiang F."/>
            <person name="Yuan L."/>
            <person name="Wang S."/>
            <person name="Wang H."/>
            <person name="Xu D."/>
            <person name="Wang A."/>
            <person name="Fan W."/>
        </authorList>
    </citation>
    <scope>NUCLEOTIDE SEQUENCE</scope>
    <source>
        <strain evidence="1">WSJ</strain>
        <tissue evidence="1">Leaf</tissue>
    </source>
</reference>
<dbReference type="EMBL" id="JAUHHV010000009">
    <property type="protein sequence ID" value="KAK1413543.1"/>
    <property type="molecule type" value="Genomic_DNA"/>
</dbReference>
<evidence type="ECO:0000313" key="1">
    <source>
        <dbReference type="EMBL" id="KAK1413543.1"/>
    </source>
</evidence>
<dbReference type="AlphaFoldDB" id="A0AAD8K177"/>
<accession>A0AAD8K177</accession>
<sequence>MNKIFSDFLLEMDENQEVGGEDAAFQAASDEAIQAFNEVHEAVHGEEVVNDDPAMVSEAPAAPINNHEWDVVVQNVKDVVYYLMQDYSRRLFPDSTEELVNYIGCSSNDATSHCGSIDRSKCDRFRDGKPNRMVCIFNDSASWNDGCHVTSSMGSIHNSYPGLTHLDLFCANITDAGTKMMRCVVNVKLLLAMKMVEVVMCVRGTGLDVKIVAVSEAAAAAVETVVNEAYEVSAQLVNLAIAADDLLVQVVATAGAASQASAAAKAVVEAATVVADLNVESSRTSQRIMNEILSHKRIWRHVCWILHRTGLMRTLNGLLTIK</sequence>
<comment type="caution">
    <text evidence="1">The sequence shown here is derived from an EMBL/GenBank/DDBJ whole genome shotgun (WGS) entry which is preliminary data.</text>
</comment>
<evidence type="ECO:0000313" key="2">
    <source>
        <dbReference type="Proteomes" id="UP001229421"/>
    </source>
</evidence>
<name>A0AAD8K177_TARER</name>
<proteinExistence type="predicted"/>
<protein>
    <submittedName>
        <fullName evidence="1">Uncharacterized protein</fullName>
    </submittedName>
</protein>
<organism evidence="1 2">
    <name type="scientific">Tagetes erecta</name>
    <name type="common">African marigold</name>
    <dbReference type="NCBI Taxonomy" id="13708"/>
    <lineage>
        <taxon>Eukaryota</taxon>
        <taxon>Viridiplantae</taxon>
        <taxon>Streptophyta</taxon>
        <taxon>Embryophyta</taxon>
        <taxon>Tracheophyta</taxon>
        <taxon>Spermatophyta</taxon>
        <taxon>Magnoliopsida</taxon>
        <taxon>eudicotyledons</taxon>
        <taxon>Gunneridae</taxon>
        <taxon>Pentapetalae</taxon>
        <taxon>asterids</taxon>
        <taxon>campanulids</taxon>
        <taxon>Asterales</taxon>
        <taxon>Asteraceae</taxon>
        <taxon>Asteroideae</taxon>
        <taxon>Heliantheae alliance</taxon>
        <taxon>Tageteae</taxon>
        <taxon>Tagetes</taxon>
    </lineage>
</organism>
<gene>
    <name evidence="1" type="ORF">QVD17_35318</name>
</gene>